<accession>A0A7J6FMX8</accession>
<dbReference type="Pfam" id="PF13456">
    <property type="entry name" value="RVT_3"/>
    <property type="match status" value="1"/>
</dbReference>
<dbReference type="CDD" id="cd06222">
    <property type="entry name" value="RNase_H_like"/>
    <property type="match status" value="1"/>
</dbReference>
<gene>
    <name evidence="2" type="ORF">F8388_000144</name>
</gene>
<dbReference type="Gene3D" id="3.30.420.10">
    <property type="entry name" value="Ribonuclease H-like superfamily/Ribonuclease H"/>
    <property type="match status" value="1"/>
</dbReference>
<dbReference type="PANTHER" id="PTHR47074:SF21">
    <property type="entry name" value="RNASE H TYPE-1 DOMAIN-CONTAINING PROTEIN"/>
    <property type="match status" value="1"/>
</dbReference>
<evidence type="ECO:0000313" key="3">
    <source>
        <dbReference type="Proteomes" id="UP000525078"/>
    </source>
</evidence>
<dbReference type="EMBL" id="JAATIP010000107">
    <property type="protein sequence ID" value="KAF4371977.1"/>
    <property type="molecule type" value="Genomic_DNA"/>
</dbReference>
<dbReference type="SUPFAM" id="SSF53098">
    <property type="entry name" value="Ribonuclease H-like"/>
    <property type="match status" value="1"/>
</dbReference>
<feature type="domain" description="RNase H type-1" evidence="1">
    <location>
        <begin position="119"/>
        <end position="240"/>
    </location>
</feature>
<protein>
    <recommendedName>
        <fullName evidence="1">RNase H type-1 domain-containing protein</fullName>
    </recommendedName>
</protein>
<dbReference type="AlphaFoldDB" id="A0A7J6FMX8"/>
<comment type="caution">
    <text evidence="2">The sequence shown here is derived from an EMBL/GenBank/DDBJ whole genome shotgun (WGS) entry which is preliminary data.</text>
</comment>
<dbReference type="InterPro" id="IPR052929">
    <property type="entry name" value="RNase_H-like_EbsB-rel"/>
</dbReference>
<dbReference type="PANTHER" id="PTHR47074">
    <property type="entry name" value="BNAC02G40300D PROTEIN"/>
    <property type="match status" value="1"/>
</dbReference>
<dbReference type="InterPro" id="IPR002156">
    <property type="entry name" value="RNaseH_domain"/>
</dbReference>
<name>A0A7J6FMX8_CANSA</name>
<proteinExistence type="predicted"/>
<sequence>MEPQLSSPVLTTNHPSHSYNPFPQLSLVHPFSQSSTPPPIMTTSVITHIDKGKGIAMPDPCPPRPTIHNFTRNISLTINEPCLISTFAASTGFRRPFTRQTAQIGGLHTIPTDNTALFVDATLDQSSSVTGLCFVFKQGSHQVLASASIRKPGAPTPIFAEGQALLEGLSWDLSLQLQPDLIFTDYLNLVSKVNGEWNDNFALSSLVSKIRQSFSNFPAASLHHLPRQFNAEAHHLAKEALRQRERIVKGNTRTTALLTNLTLQINVSCFRNFIYARDYGLDI</sequence>
<evidence type="ECO:0000313" key="2">
    <source>
        <dbReference type="EMBL" id="KAF4371977.1"/>
    </source>
</evidence>
<reference evidence="2 3" key="1">
    <citation type="journal article" date="2020" name="bioRxiv">
        <title>Sequence and annotation of 42 cannabis genomes reveals extensive copy number variation in cannabinoid synthesis and pathogen resistance genes.</title>
        <authorList>
            <person name="Mckernan K.J."/>
            <person name="Helbert Y."/>
            <person name="Kane L.T."/>
            <person name="Ebling H."/>
            <person name="Zhang L."/>
            <person name="Liu B."/>
            <person name="Eaton Z."/>
            <person name="Mclaughlin S."/>
            <person name="Kingan S."/>
            <person name="Baybayan P."/>
            <person name="Concepcion G."/>
            <person name="Jordan M."/>
            <person name="Riva A."/>
            <person name="Barbazuk W."/>
            <person name="Harkins T."/>
        </authorList>
    </citation>
    <scope>NUCLEOTIDE SEQUENCE [LARGE SCALE GENOMIC DNA]</scope>
    <source>
        <strain evidence="3">cv. Jamaican Lion 4</strain>
        <tissue evidence="2">Leaf</tissue>
    </source>
</reference>
<dbReference type="InterPro" id="IPR036397">
    <property type="entry name" value="RNaseH_sf"/>
</dbReference>
<dbReference type="InterPro" id="IPR012337">
    <property type="entry name" value="RNaseH-like_sf"/>
</dbReference>
<dbReference type="Proteomes" id="UP000525078">
    <property type="component" value="Unassembled WGS sequence"/>
</dbReference>
<dbReference type="GO" id="GO:0004523">
    <property type="term" value="F:RNA-DNA hybrid ribonuclease activity"/>
    <property type="evidence" value="ECO:0007669"/>
    <property type="project" value="InterPro"/>
</dbReference>
<dbReference type="InterPro" id="IPR044730">
    <property type="entry name" value="RNase_H-like_dom_plant"/>
</dbReference>
<dbReference type="GO" id="GO:0003676">
    <property type="term" value="F:nucleic acid binding"/>
    <property type="evidence" value="ECO:0007669"/>
    <property type="project" value="InterPro"/>
</dbReference>
<organism evidence="2 3">
    <name type="scientific">Cannabis sativa</name>
    <name type="common">Hemp</name>
    <name type="synonym">Marijuana</name>
    <dbReference type="NCBI Taxonomy" id="3483"/>
    <lineage>
        <taxon>Eukaryota</taxon>
        <taxon>Viridiplantae</taxon>
        <taxon>Streptophyta</taxon>
        <taxon>Embryophyta</taxon>
        <taxon>Tracheophyta</taxon>
        <taxon>Spermatophyta</taxon>
        <taxon>Magnoliopsida</taxon>
        <taxon>eudicotyledons</taxon>
        <taxon>Gunneridae</taxon>
        <taxon>Pentapetalae</taxon>
        <taxon>rosids</taxon>
        <taxon>fabids</taxon>
        <taxon>Rosales</taxon>
        <taxon>Cannabaceae</taxon>
        <taxon>Cannabis</taxon>
    </lineage>
</organism>
<evidence type="ECO:0000259" key="1">
    <source>
        <dbReference type="Pfam" id="PF13456"/>
    </source>
</evidence>